<dbReference type="RefSeq" id="WP_133323480.1">
    <property type="nucleotide sequence ID" value="NZ_SMTF01000017.1"/>
</dbReference>
<proteinExistence type="inferred from homology"/>
<dbReference type="OrthoDB" id="9803354at2"/>
<dbReference type="InterPro" id="IPR015422">
    <property type="entry name" value="PyrdxlP-dep_Trfase_small"/>
</dbReference>
<protein>
    <recommendedName>
        <fullName evidence="6">alanine transaminase</fullName>
        <ecNumber evidence="6">2.6.1.2</ecNumber>
    </recommendedName>
</protein>
<dbReference type="Gene3D" id="3.90.1150.10">
    <property type="entry name" value="Aspartate Aminotransferase, domain 1"/>
    <property type="match status" value="1"/>
</dbReference>
<dbReference type="GO" id="GO:0030170">
    <property type="term" value="F:pyridoxal phosphate binding"/>
    <property type="evidence" value="ECO:0007669"/>
    <property type="project" value="InterPro"/>
</dbReference>
<evidence type="ECO:0000256" key="2">
    <source>
        <dbReference type="ARBA" id="ARBA00007441"/>
    </source>
</evidence>
<dbReference type="InterPro" id="IPR015424">
    <property type="entry name" value="PyrdxlP-dep_Trfase"/>
</dbReference>
<dbReference type="EC" id="2.6.1.2" evidence="6"/>
<evidence type="ECO:0000256" key="1">
    <source>
        <dbReference type="ARBA" id="ARBA00001933"/>
    </source>
</evidence>
<dbReference type="GO" id="GO:0004021">
    <property type="term" value="F:L-alanine:2-oxoglutarate aminotransferase activity"/>
    <property type="evidence" value="ECO:0007669"/>
    <property type="project" value="UniProtKB-EC"/>
</dbReference>
<keyword evidence="5" id="KW-0663">Pyridoxal phosphate</keyword>
<dbReference type="Proteomes" id="UP000294796">
    <property type="component" value="Unassembled WGS sequence"/>
</dbReference>
<evidence type="ECO:0000313" key="8">
    <source>
        <dbReference type="EMBL" id="TDK21088.1"/>
    </source>
</evidence>
<dbReference type="InterPro" id="IPR015421">
    <property type="entry name" value="PyrdxlP-dep_Trfase_major"/>
</dbReference>
<evidence type="ECO:0000259" key="7">
    <source>
        <dbReference type="Pfam" id="PF00155"/>
    </source>
</evidence>
<evidence type="ECO:0000256" key="5">
    <source>
        <dbReference type="ARBA" id="ARBA00022898"/>
    </source>
</evidence>
<dbReference type="InterPro" id="IPR051926">
    <property type="entry name" value="Ala_Aminotransferase"/>
</dbReference>
<comment type="caution">
    <text evidence="8">The sequence shown here is derived from an EMBL/GenBank/DDBJ whole genome shotgun (WGS) entry which is preliminary data.</text>
</comment>
<dbReference type="Pfam" id="PF00155">
    <property type="entry name" value="Aminotran_1_2"/>
    <property type="match status" value="1"/>
</dbReference>
<dbReference type="EMBL" id="SMTF01000017">
    <property type="protein sequence ID" value="TDK21088.1"/>
    <property type="molecule type" value="Genomic_DNA"/>
</dbReference>
<dbReference type="PANTHER" id="PTHR43488">
    <property type="entry name" value="GLUTAMATE-PYRUVATE AMINOTRANSFERASE ALAA"/>
    <property type="match status" value="1"/>
</dbReference>
<dbReference type="InterPro" id="IPR004839">
    <property type="entry name" value="Aminotransferase_I/II_large"/>
</dbReference>
<feature type="domain" description="Aminotransferase class I/classII large" evidence="7">
    <location>
        <begin position="37"/>
        <end position="397"/>
    </location>
</feature>
<keyword evidence="9" id="KW-1185">Reference proteome</keyword>
<keyword evidence="4 8" id="KW-0808">Transferase</keyword>
<dbReference type="PANTHER" id="PTHR43488:SF2">
    <property type="entry name" value="GLUTAMATE-PYRUVATE AMINOTRANSFERASE ALAA"/>
    <property type="match status" value="1"/>
</dbReference>
<dbReference type="AlphaFoldDB" id="A0A4R5TND5"/>
<evidence type="ECO:0000256" key="6">
    <source>
        <dbReference type="ARBA" id="ARBA00026106"/>
    </source>
</evidence>
<sequence>MSTPPLKTRERLSEVRYEIRGELARRARELEAQGRTLVKLNIGNPGAFGFRAPEHLQRAIADHIHGTDPYTHQQGLPEAREAIAAHHARRGTPDASPDRVFVGNGVSELIDISLRALLNPGDEVLVPSPDYPLWSAATILNDGRPVFYRCHAGNGFLPDPDEIEALVSQRTRALVLINPNNPTGAAYPRALLERVVAIAAKHNLLLLCDEIYDGIVYDDAVFEPLAPLAGDVPCVSFGGLSKVHRACGWRVGWAVVSGDRARSADFRHAMDLLGALRLCANVPGQFAIEAALDGVDTITPLCQPGGRLYEARRAVIEACAASAHLSLNAPAGALYAFPGVVGDAAKGFDDHGFALEMLETEDVLLVPGNSFNVPYRNHFRVTLLPQPEQLRDVFARIDRVLSRRAQANGKVVPIAASKHGRARPAA</sequence>
<organism evidence="8 9">
    <name type="scientific">Luteimonas aestuarii</name>
    <dbReference type="NCBI Taxonomy" id="453837"/>
    <lineage>
        <taxon>Bacteria</taxon>
        <taxon>Pseudomonadati</taxon>
        <taxon>Pseudomonadota</taxon>
        <taxon>Gammaproteobacteria</taxon>
        <taxon>Lysobacterales</taxon>
        <taxon>Lysobacteraceae</taxon>
        <taxon>Luteimonas</taxon>
    </lineage>
</organism>
<evidence type="ECO:0000256" key="3">
    <source>
        <dbReference type="ARBA" id="ARBA00022576"/>
    </source>
</evidence>
<comment type="similarity">
    <text evidence="2">Belongs to the class-I pyridoxal-phosphate-dependent aminotransferase family.</text>
</comment>
<name>A0A4R5TND5_9GAMM</name>
<keyword evidence="3 8" id="KW-0032">Aminotransferase</keyword>
<evidence type="ECO:0000313" key="9">
    <source>
        <dbReference type="Proteomes" id="UP000294796"/>
    </source>
</evidence>
<dbReference type="Gene3D" id="3.40.640.10">
    <property type="entry name" value="Type I PLP-dependent aspartate aminotransferase-like (Major domain)"/>
    <property type="match status" value="1"/>
</dbReference>
<evidence type="ECO:0000256" key="4">
    <source>
        <dbReference type="ARBA" id="ARBA00022679"/>
    </source>
</evidence>
<reference evidence="8 9" key="1">
    <citation type="submission" date="2019-03" db="EMBL/GenBank/DDBJ databases">
        <title>Luteimonas zhaokaii sp.nov., isolated from the rectal contents of Plateau pika in Yushu, Qinghai Province, China.</title>
        <authorList>
            <person name="Zhang G."/>
        </authorList>
    </citation>
    <scope>NUCLEOTIDE SEQUENCE [LARGE SCALE GENOMIC DNA]</scope>
    <source>
        <strain evidence="8 9">B9</strain>
    </source>
</reference>
<accession>A0A4R5TND5</accession>
<gene>
    <name evidence="8" type="ORF">E2F46_15435</name>
</gene>
<dbReference type="CDD" id="cd00609">
    <property type="entry name" value="AAT_like"/>
    <property type="match status" value="1"/>
</dbReference>
<comment type="cofactor">
    <cofactor evidence="1">
        <name>pyridoxal 5'-phosphate</name>
        <dbReference type="ChEBI" id="CHEBI:597326"/>
    </cofactor>
</comment>
<dbReference type="SUPFAM" id="SSF53383">
    <property type="entry name" value="PLP-dependent transferases"/>
    <property type="match status" value="1"/>
</dbReference>